<protein>
    <submittedName>
        <fullName evidence="1">Uncharacterized protein</fullName>
    </submittedName>
</protein>
<gene>
    <name evidence="1" type="ORF">KFK09_005876</name>
</gene>
<keyword evidence="2" id="KW-1185">Reference proteome</keyword>
<name>A0A8T3BZG5_DENNO</name>
<proteinExistence type="predicted"/>
<evidence type="ECO:0000313" key="1">
    <source>
        <dbReference type="EMBL" id="KAI0523481.1"/>
    </source>
</evidence>
<dbReference type="EMBL" id="JAGYWB010000005">
    <property type="protein sequence ID" value="KAI0523481.1"/>
    <property type="molecule type" value="Genomic_DNA"/>
</dbReference>
<organism evidence="1 2">
    <name type="scientific">Dendrobium nobile</name>
    <name type="common">Orchid</name>
    <dbReference type="NCBI Taxonomy" id="94219"/>
    <lineage>
        <taxon>Eukaryota</taxon>
        <taxon>Viridiplantae</taxon>
        <taxon>Streptophyta</taxon>
        <taxon>Embryophyta</taxon>
        <taxon>Tracheophyta</taxon>
        <taxon>Spermatophyta</taxon>
        <taxon>Magnoliopsida</taxon>
        <taxon>Liliopsida</taxon>
        <taxon>Asparagales</taxon>
        <taxon>Orchidaceae</taxon>
        <taxon>Epidendroideae</taxon>
        <taxon>Malaxideae</taxon>
        <taxon>Dendrobiinae</taxon>
        <taxon>Dendrobium</taxon>
    </lineage>
</organism>
<evidence type="ECO:0000313" key="2">
    <source>
        <dbReference type="Proteomes" id="UP000829196"/>
    </source>
</evidence>
<dbReference type="Proteomes" id="UP000829196">
    <property type="component" value="Unassembled WGS sequence"/>
</dbReference>
<sequence length="112" mass="12129">MARCTGGCRMWSVTDHMSARRGRELVAYGRGLEAQGAGTEAQGAGGCTGRGSRARGARGLAALDTVRQEICREVELECRWTFFGGGDRHDHSLTVLSRTVVILCFVKSRLRG</sequence>
<reference evidence="1" key="1">
    <citation type="journal article" date="2022" name="Front. Genet.">
        <title>Chromosome-Scale Assembly of the Dendrobium nobile Genome Provides Insights Into the Molecular Mechanism of the Biosynthesis of the Medicinal Active Ingredient of Dendrobium.</title>
        <authorList>
            <person name="Xu Q."/>
            <person name="Niu S.-C."/>
            <person name="Li K.-L."/>
            <person name="Zheng P.-J."/>
            <person name="Zhang X.-J."/>
            <person name="Jia Y."/>
            <person name="Liu Y."/>
            <person name="Niu Y.-X."/>
            <person name="Yu L.-H."/>
            <person name="Chen D.-F."/>
            <person name="Zhang G.-Q."/>
        </authorList>
    </citation>
    <scope>NUCLEOTIDE SEQUENCE</scope>
    <source>
        <tissue evidence="1">Leaf</tissue>
    </source>
</reference>
<dbReference type="AlphaFoldDB" id="A0A8T3BZG5"/>
<accession>A0A8T3BZG5</accession>
<comment type="caution">
    <text evidence="1">The sequence shown here is derived from an EMBL/GenBank/DDBJ whole genome shotgun (WGS) entry which is preliminary data.</text>
</comment>